<reference evidence="9" key="1">
    <citation type="journal article" date="2019" name="Int. J. Syst. Evol. Microbiol.">
        <title>The Global Catalogue of Microorganisms (GCM) 10K type strain sequencing project: providing services to taxonomists for standard genome sequencing and annotation.</title>
        <authorList>
            <consortium name="The Broad Institute Genomics Platform"/>
            <consortium name="The Broad Institute Genome Sequencing Center for Infectious Disease"/>
            <person name="Wu L."/>
            <person name="Ma J."/>
        </authorList>
    </citation>
    <scope>NUCLEOTIDE SEQUENCE [LARGE SCALE GENOMIC DNA]</scope>
    <source>
        <strain evidence="9">KCTC 33676</strain>
    </source>
</reference>
<keyword evidence="5" id="KW-0520">NAD</keyword>
<feature type="transmembrane region" description="Helical" evidence="5">
    <location>
        <begin position="470"/>
        <end position="493"/>
    </location>
</feature>
<feature type="transmembrane region" description="Helical" evidence="5">
    <location>
        <begin position="169"/>
        <end position="192"/>
    </location>
</feature>
<evidence type="ECO:0000313" key="8">
    <source>
        <dbReference type="EMBL" id="MFD2672054.1"/>
    </source>
</evidence>
<keyword evidence="5" id="KW-1003">Cell membrane</keyword>
<evidence type="ECO:0000313" key="9">
    <source>
        <dbReference type="Proteomes" id="UP001597497"/>
    </source>
</evidence>
<evidence type="ECO:0000256" key="5">
    <source>
        <dbReference type="HAMAP-Rule" id="MF_00445"/>
    </source>
</evidence>
<dbReference type="RefSeq" id="WP_379929545.1">
    <property type="nucleotide sequence ID" value="NZ_JBHUMM010000023.1"/>
</dbReference>
<dbReference type="EMBL" id="JBHUMM010000023">
    <property type="protein sequence ID" value="MFD2672054.1"/>
    <property type="molecule type" value="Genomic_DNA"/>
</dbReference>
<feature type="transmembrane region" description="Helical" evidence="5">
    <location>
        <begin position="320"/>
        <end position="340"/>
    </location>
</feature>
<feature type="transmembrane region" description="Helical" evidence="5">
    <location>
        <begin position="116"/>
        <end position="132"/>
    </location>
</feature>
<feature type="transmembrane region" description="Helical" evidence="5">
    <location>
        <begin position="393"/>
        <end position="415"/>
    </location>
</feature>
<keyword evidence="9" id="KW-1185">Reference proteome</keyword>
<evidence type="ECO:0000256" key="6">
    <source>
        <dbReference type="RuleBase" id="RU000320"/>
    </source>
</evidence>
<organism evidence="8 9">
    <name type="scientific">Marinicrinis sediminis</name>
    <dbReference type="NCBI Taxonomy" id="1652465"/>
    <lineage>
        <taxon>Bacteria</taxon>
        <taxon>Bacillati</taxon>
        <taxon>Bacillota</taxon>
        <taxon>Bacilli</taxon>
        <taxon>Bacillales</taxon>
        <taxon>Paenibacillaceae</taxon>
    </lineage>
</organism>
<dbReference type="InterPro" id="IPR010096">
    <property type="entry name" value="NADH-Q_OxRdtase_suN/2"/>
</dbReference>
<comment type="function">
    <text evidence="5">NDH-1 shuttles electrons from NADH, via FMN and iron-sulfur (Fe-S) centers, to quinones in the respiratory chain. The immediate electron acceptor for the enzyme in this species is believed to be a menaquinone. Couples the redox reaction to proton translocation (for every two electrons transferred, four hydrogen ions are translocated across the cytoplasmic membrane), and thus conserves the redox energy in a proton gradient.</text>
</comment>
<feature type="transmembrane region" description="Helical" evidence="5">
    <location>
        <begin position="212"/>
        <end position="239"/>
    </location>
</feature>
<evidence type="ECO:0000256" key="2">
    <source>
        <dbReference type="ARBA" id="ARBA00022692"/>
    </source>
</evidence>
<comment type="catalytic activity">
    <reaction evidence="5">
        <text>a quinone + NADH + 5 H(+)(in) = a quinol + NAD(+) + 4 H(+)(out)</text>
        <dbReference type="Rhea" id="RHEA:57888"/>
        <dbReference type="ChEBI" id="CHEBI:15378"/>
        <dbReference type="ChEBI" id="CHEBI:24646"/>
        <dbReference type="ChEBI" id="CHEBI:57540"/>
        <dbReference type="ChEBI" id="CHEBI:57945"/>
        <dbReference type="ChEBI" id="CHEBI:132124"/>
    </reaction>
</comment>
<keyword evidence="4 5" id="KW-0472">Membrane</keyword>
<dbReference type="Proteomes" id="UP001597497">
    <property type="component" value="Unassembled WGS sequence"/>
</dbReference>
<feature type="domain" description="NADH:quinone oxidoreductase/Mrp antiporter transmembrane" evidence="7">
    <location>
        <begin position="134"/>
        <end position="443"/>
    </location>
</feature>
<feature type="transmembrane region" description="Helical" evidence="5">
    <location>
        <begin position="292"/>
        <end position="313"/>
    </location>
</feature>
<comment type="subcellular location">
    <subcellularLocation>
        <location evidence="1 5">Cell membrane</location>
        <topology evidence="1 5">Multi-pass membrane protein</topology>
    </subcellularLocation>
    <subcellularLocation>
        <location evidence="6">Membrane</location>
        <topology evidence="6">Multi-pass membrane protein</topology>
    </subcellularLocation>
</comment>
<accession>A0ABW5RBT3</accession>
<gene>
    <name evidence="5" type="primary">nuoN</name>
    <name evidence="8" type="ORF">ACFSUC_10600</name>
</gene>
<keyword evidence="3 5" id="KW-1133">Transmembrane helix</keyword>
<comment type="subunit">
    <text evidence="5">NDH-1 is composed of 14 different subunits. Subunits NuoA, H, J, K, L, M, N constitute the membrane sector of the complex.</text>
</comment>
<keyword evidence="5" id="KW-1278">Translocase</keyword>
<dbReference type="HAMAP" id="MF_00445">
    <property type="entry name" value="NDH1_NuoN_1"/>
    <property type="match status" value="1"/>
</dbReference>
<keyword evidence="2 5" id="KW-0812">Transmembrane</keyword>
<feature type="transmembrane region" description="Helical" evidence="5">
    <location>
        <begin position="352"/>
        <end position="372"/>
    </location>
</feature>
<protein>
    <recommendedName>
        <fullName evidence="5">NADH-quinone oxidoreductase subunit N</fullName>
        <ecNumber evidence="5">7.1.1.-</ecNumber>
    </recommendedName>
    <alternativeName>
        <fullName evidence="5">NADH dehydrogenase I subunit N</fullName>
    </alternativeName>
    <alternativeName>
        <fullName evidence="5">NDH-1 subunit N</fullName>
    </alternativeName>
</protein>
<feature type="transmembrane region" description="Helical" evidence="5">
    <location>
        <begin position="251"/>
        <end position="272"/>
    </location>
</feature>
<dbReference type="Pfam" id="PF00361">
    <property type="entry name" value="Proton_antipo_M"/>
    <property type="match status" value="1"/>
</dbReference>
<dbReference type="PANTHER" id="PTHR22773">
    <property type="entry name" value="NADH DEHYDROGENASE"/>
    <property type="match status" value="1"/>
</dbReference>
<feature type="transmembrane region" description="Helical" evidence="5">
    <location>
        <begin position="430"/>
        <end position="449"/>
    </location>
</feature>
<comment type="caution">
    <text evidence="8">The sequence shown here is derived from an EMBL/GenBank/DDBJ whole genome shotgun (WGS) entry which is preliminary data.</text>
</comment>
<dbReference type="InterPro" id="IPR001750">
    <property type="entry name" value="ND/Mrp_TM"/>
</dbReference>
<sequence length="510" mass="56256">MRLQASDLTYLGPELTLIIAAVLISLIDLLMPGRMSRKWLGWLTLGALFVSGIFTVMSILSLGGNEPKEAIILLGQSYRIDDFAHLFKLLFLSGTVLIVLMSMGSIRQEGIRHEGEYYYLYLPAVLGAFVMASSGDLITLFVGLELLSITSYILVAMKKSDKRSNEAAFKYVVMGGIASAFILYGMSFLYGMTGSTSLAELSVHLQKLDESFHAMIYLSFFLMLAGFGVKIAAAPFHAWSPDVYQGAPTPVTAFLAVISKGAAFAMLFRIVYNAYLGVGYRGVEEPMISDDLFLSLLILAAVAMIVGNTMALRQHNSKRLMAYSGIANAGYLLVPLAVQFQGLHYSGVSELIYYLVAYGLMNIGMLAVIMLMSQSVGHGELRGFSGLYYRAPWTAVATLVLILSLAGLPITAGFFGKLYILLGALHTKTYWLAVIMIVTSVISYFYYFGIARQMFMRSNSERQDVARNGYLQTVIWFCAAATVLLGLFPQWIIGWISDIFQLSFDFFTNR</sequence>
<evidence type="ECO:0000256" key="1">
    <source>
        <dbReference type="ARBA" id="ARBA00004651"/>
    </source>
</evidence>
<evidence type="ECO:0000256" key="4">
    <source>
        <dbReference type="ARBA" id="ARBA00023136"/>
    </source>
</evidence>
<evidence type="ECO:0000259" key="7">
    <source>
        <dbReference type="Pfam" id="PF00361"/>
    </source>
</evidence>
<feature type="transmembrane region" description="Helical" evidence="5">
    <location>
        <begin position="15"/>
        <end position="32"/>
    </location>
</feature>
<feature type="transmembrane region" description="Helical" evidence="5">
    <location>
        <begin position="39"/>
        <end position="63"/>
    </location>
</feature>
<feature type="transmembrane region" description="Helical" evidence="5">
    <location>
        <begin position="138"/>
        <end position="157"/>
    </location>
</feature>
<name>A0ABW5RBT3_9BACL</name>
<comment type="similarity">
    <text evidence="5">Belongs to the complex I subunit 2 family.</text>
</comment>
<feature type="transmembrane region" description="Helical" evidence="5">
    <location>
        <begin position="83"/>
        <end position="104"/>
    </location>
</feature>
<dbReference type="NCBIfam" id="TIGR01770">
    <property type="entry name" value="NDH_I_N"/>
    <property type="match status" value="1"/>
</dbReference>
<keyword evidence="5" id="KW-0813">Transport</keyword>
<proteinExistence type="inferred from homology"/>
<evidence type="ECO:0000256" key="3">
    <source>
        <dbReference type="ARBA" id="ARBA00022989"/>
    </source>
</evidence>
<keyword evidence="5" id="KW-0874">Quinone</keyword>
<dbReference type="EC" id="7.1.1.-" evidence="5"/>